<comment type="caution">
    <text evidence="2">The sequence shown here is derived from an EMBL/GenBank/DDBJ whole genome shotgun (WGS) entry which is preliminary data.</text>
</comment>
<dbReference type="EMBL" id="VJMI01014937">
    <property type="protein sequence ID" value="KAF0735045.1"/>
    <property type="molecule type" value="Genomic_DNA"/>
</dbReference>
<dbReference type="AlphaFoldDB" id="A0A6A5AD15"/>
<evidence type="ECO:0000313" key="3">
    <source>
        <dbReference type="Proteomes" id="UP000469452"/>
    </source>
</evidence>
<proteinExistence type="predicted"/>
<accession>A0A6A5AD15</accession>
<name>A0A6A5AD15_APHAT</name>
<protein>
    <submittedName>
        <fullName evidence="2">Uncharacterized protein</fullName>
    </submittedName>
</protein>
<evidence type="ECO:0000256" key="1">
    <source>
        <dbReference type="SAM" id="MobiDB-lite"/>
    </source>
</evidence>
<evidence type="ECO:0000313" key="2">
    <source>
        <dbReference type="EMBL" id="KAF0735045.1"/>
    </source>
</evidence>
<reference evidence="2 3" key="1">
    <citation type="submission" date="2019-06" db="EMBL/GenBank/DDBJ databases">
        <title>Genomics analysis of Aphanomyces spp. identifies a new class of oomycete effector associated with host adaptation.</title>
        <authorList>
            <person name="Gaulin E."/>
        </authorList>
    </citation>
    <scope>NUCLEOTIDE SEQUENCE [LARGE SCALE GENOMIC DNA]</scope>
    <source>
        <strain evidence="2 3">E</strain>
    </source>
</reference>
<dbReference type="Proteomes" id="UP000469452">
    <property type="component" value="Unassembled WGS sequence"/>
</dbReference>
<sequence>MEPRSSSEELVYTDEMAEASSDEKKSDEAMLTEGNDDDTLTQSVLCNSTSTIARLASNDSYYSSSPTPGTLSLLTSAVQSATETIHHLAQVSTHAHGVPALMESTHMVTTRTVQVNAEGQLTVARRASPENYETSLVLDQTRSRFDSSSPTRLALPASDFVHETAVYNPALLFGLSPVAHVDPRWNETPPN</sequence>
<gene>
    <name evidence="2" type="ORF">AaE_009099</name>
</gene>
<dbReference type="VEuPathDB" id="FungiDB:H257_19533"/>
<feature type="region of interest" description="Disordered" evidence="1">
    <location>
        <begin position="1"/>
        <end position="35"/>
    </location>
</feature>
<organism evidence="2 3">
    <name type="scientific">Aphanomyces astaci</name>
    <name type="common">Crayfish plague agent</name>
    <dbReference type="NCBI Taxonomy" id="112090"/>
    <lineage>
        <taxon>Eukaryota</taxon>
        <taxon>Sar</taxon>
        <taxon>Stramenopiles</taxon>
        <taxon>Oomycota</taxon>
        <taxon>Saprolegniomycetes</taxon>
        <taxon>Saprolegniales</taxon>
        <taxon>Verrucalvaceae</taxon>
        <taxon>Aphanomyces</taxon>
    </lineage>
</organism>